<name>A0ABU5VVW3_9BACT</name>
<reference evidence="1 2" key="1">
    <citation type="submission" date="2023-11" db="EMBL/GenBank/DDBJ databases">
        <title>A Novel Polar Bacteriovorax (B. antarcticus) Isolated from the Biocrust in Antarctica.</title>
        <authorList>
            <person name="Mun W."/>
            <person name="Choi S.Y."/>
            <person name="Mitchell R.J."/>
        </authorList>
    </citation>
    <scope>NUCLEOTIDE SEQUENCE [LARGE SCALE GENOMIC DNA]</scope>
    <source>
        <strain evidence="1 2">PP10</strain>
    </source>
</reference>
<evidence type="ECO:0000313" key="1">
    <source>
        <dbReference type="EMBL" id="MEA9357205.1"/>
    </source>
</evidence>
<evidence type="ECO:0000313" key="2">
    <source>
        <dbReference type="Proteomes" id="UP001302274"/>
    </source>
</evidence>
<keyword evidence="2" id="KW-1185">Reference proteome</keyword>
<protein>
    <submittedName>
        <fullName evidence="1">Uncharacterized protein</fullName>
    </submittedName>
</protein>
<dbReference type="EMBL" id="JAYGJQ010000002">
    <property type="protein sequence ID" value="MEA9357205.1"/>
    <property type="molecule type" value="Genomic_DNA"/>
</dbReference>
<dbReference type="RefSeq" id="WP_323577109.1">
    <property type="nucleotide sequence ID" value="NZ_JAYGJQ010000002.1"/>
</dbReference>
<comment type="caution">
    <text evidence="1">The sequence shown here is derived from an EMBL/GenBank/DDBJ whole genome shotgun (WGS) entry which is preliminary data.</text>
</comment>
<accession>A0ABU5VVW3</accession>
<organism evidence="1 2">
    <name type="scientific">Bacteriovorax antarcticus</name>
    <dbReference type="NCBI Taxonomy" id="3088717"/>
    <lineage>
        <taxon>Bacteria</taxon>
        <taxon>Pseudomonadati</taxon>
        <taxon>Bdellovibrionota</taxon>
        <taxon>Bacteriovoracia</taxon>
        <taxon>Bacteriovoracales</taxon>
        <taxon>Bacteriovoracaceae</taxon>
        <taxon>Bacteriovorax</taxon>
    </lineage>
</organism>
<dbReference type="Proteomes" id="UP001302274">
    <property type="component" value="Unassembled WGS sequence"/>
</dbReference>
<gene>
    <name evidence="1" type="ORF">SHI21_13355</name>
</gene>
<proteinExistence type="predicted"/>
<sequence>MLIGLLIAFVNIYLFPKTEYDNQKMISKNNEIITHLQKEVLLRKENELILKSTTQELNAQLEILEKKSSLLDKGFKKYKSKVGDFRVAFNVKFRFHSKEIINVPKMYQTAVLVSFISDDKSSVRFFQKPTSFSYLSVAETFKHLNENAFPYITYFYTGHADIFDDYPGGQKVEELKKFSIVSVYIPMNPAIRPELRNQGKLEIESCTLNFSLNSISIEKHIDCPQSPIIAIGEYLDSQFKEDFITVQFRLPTNVYDYLELDKF</sequence>